<comment type="caution">
    <text evidence="3">The sequence shown here is derived from an EMBL/GenBank/DDBJ whole genome shotgun (WGS) entry which is preliminary data.</text>
</comment>
<evidence type="ECO:0000313" key="3">
    <source>
        <dbReference type="EMBL" id="RTR26372.1"/>
    </source>
</evidence>
<gene>
    <name evidence="3" type="ORF">EJ104_08525</name>
</gene>
<dbReference type="Proteomes" id="UP000277766">
    <property type="component" value="Unassembled WGS sequence"/>
</dbReference>
<evidence type="ECO:0000313" key="4">
    <source>
        <dbReference type="Proteomes" id="UP000277766"/>
    </source>
</evidence>
<accession>A0A431VT10</accession>
<sequence length="84" mass="9245">MKKLLPFLALFALAPVQAQAPQLGVAPATKTTCPASHPVKGNINSKGERIYHTPQSRSYKQTHPERCYKSAEEAQKAGFRAPKR</sequence>
<evidence type="ECO:0000256" key="2">
    <source>
        <dbReference type="SAM" id="SignalP"/>
    </source>
</evidence>
<name>A0A431VT10_9DEIO</name>
<keyword evidence="4" id="KW-1185">Reference proteome</keyword>
<proteinExistence type="predicted"/>
<evidence type="ECO:0000256" key="1">
    <source>
        <dbReference type="SAM" id="MobiDB-lite"/>
    </source>
</evidence>
<organism evidence="3 4">
    <name type="scientific">Deinococcus radiophilus</name>
    <dbReference type="NCBI Taxonomy" id="32062"/>
    <lineage>
        <taxon>Bacteria</taxon>
        <taxon>Thermotogati</taxon>
        <taxon>Deinococcota</taxon>
        <taxon>Deinococci</taxon>
        <taxon>Deinococcales</taxon>
        <taxon>Deinococcaceae</taxon>
        <taxon>Deinococcus</taxon>
    </lineage>
</organism>
<feature type="signal peptide" evidence="2">
    <location>
        <begin position="1"/>
        <end position="20"/>
    </location>
</feature>
<dbReference type="OrthoDB" id="515006at2"/>
<dbReference type="AlphaFoldDB" id="A0A431VT10"/>
<reference evidence="3 4" key="1">
    <citation type="submission" date="2018-12" db="EMBL/GenBank/DDBJ databases">
        <title>Deinococcus radiophilus ATCC 27603 genome sequencing and assembly.</title>
        <authorList>
            <person name="Maclea K.S."/>
            <person name="Maynard C.R."/>
        </authorList>
    </citation>
    <scope>NUCLEOTIDE SEQUENCE [LARGE SCALE GENOMIC DNA]</scope>
    <source>
        <strain evidence="3 4">ATCC 27603</strain>
    </source>
</reference>
<feature type="chain" id="PRO_5019465464" description="Nuclease" evidence="2">
    <location>
        <begin position="21"/>
        <end position="84"/>
    </location>
</feature>
<feature type="region of interest" description="Disordered" evidence="1">
    <location>
        <begin position="28"/>
        <end position="48"/>
    </location>
</feature>
<dbReference type="RefSeq" id="WP_126352303.1">
    <property type="nucleotide sequence ID" value="NZ_CP086384.1"/>
</dbReference>
<evidence type="ECO:0008006" key="5">
    <source>
        <dbReference type="Google" id="ProtNLM"/>
    </source>
</evidence>
<protein>
    <recommendedName>
        <fullName evidence="5">Nuclease</fullName>
    </recommendedName>
</protein>
<dbReference type="EMBL" id="RXPE01000016">
    <property type="protein sequence ID" value="RTR26372.1"/>
    <property type="molecule type" value="Genomic_DNA"/>
</dbReference>
<keyword evidence="2" id="KW-0732">Signal</keyword>